<evidence type="ECO:0000313" key="4">
    <source>
        <dbReference type="Proteomes" id="UP001214603"/>
    </source>
</evidence>
<proteinExistence type="predicted"/>
<dbReference type="PANTHER" id="PTHR14580">
    <property type="entry name" value="MULTIPLE MYELOMA TUMOR-ASSOCIATED PROTEIN 2 FAMILY MEMBER"/>
    <property type="match status" value="1"/>
</dbReference>
<gene>
    <name evidence="3" type="ORF">MOBT1_002173</name>
</gene>
<feature type="compositionally biased region" description="Basic and acidic residues" evidence="1">
    <location>
        <begin position="130"/>
        <end position="142"/>
    </location>
</feature>
<organism evidence="3 4">
    <name type="scientific">Malassezia obtusa</name>
    <dbReference type="NCBI Taxonomy" id="76774"/>
    <lineage>
        <taxon>Eukaryota</taxon>
        <taxon>Fungi</taxon>
        <taxon>Dikarya</taxon>
        <taxon>Basidiomycota</taxon>
        <taxon>Ustilaginomycotina</taxon>
        <taxon>Malasseziomycetes</taxon>
        <taxon>Malasseziales</taxon>
        <taxon>Malasseziaceae</taxon>
        <taxon>Malassezia</taxon>
    </lineage>
</organism>
<feature type="compositionally biased region" description="Basic and acidic residues" evidence="1">
    <location>
        <begin position="176"/>
        <end position="204"/>
    </location>
</feature>
<name>A0AAF0ISE5_9BASI</name>
<accession>A0AAF0ISE5</accession>
<reference evidence="3" key="1">
    <citation type="submission" date="2023-03" db="EMBL/GenBank/DDBJ databases">
        <title>Mating type loci evolution in Malassezia.</title>
        <authorList>
            <person name="Coelho M.A."/>
        </authorList>
    </citation>
    <scope>NUCLEOTIDE SEQUENCE</scope>
    <source>
        <strain evidence="3">CBS 7876</strain>
    </source>
</reference>
<keyword evidence="4" id="KW-1185">Reference proteome</keyword>
<sequence>MYESSRRGGTRGGQADFSWDVVREDKHRENYLGNSVAAPKGRWQQGRDILWYNRDTTAHDDGAAEKRRQELLSVKQAEQEAMNAILGGQGVSGPPSVGAALAQGSREAPARTGANAAPIDPAKRRYPAPDAERDARREERRARHDAHRRHRHERRERHERHGRYRDGPRSPRSPRSPRERRERHARRERDYERRSSRDQRRDRSPPGGGARATP</sequence>
<evidence type="ECO:0000256" key="1">
    <source>
        <dbReference type="SAM" id="MobiDB-lite"/>
    </source>
</evidence>
<dbReference type="InterPro" id="IPR019315">
    <property type="entry name" value="MMTA2_N"/>
</dbReference>
<dbReference type="Pfam" id="PF10159">
    <property type="entry name" value="MMtag"/>
    <property type="match status" value="1"/>
</dbReference>
<evidence type="ECO:0000313" key="3">
    <source>
        <dbReference type="EMBL" id="WFD03482.1"/>
    </source>
</evidence>
<dbReference type="AlphaFoldDB" id="A0AAF0ISE5"/>
<protein>
    <recommendedName>
        <fullName evidence="2">Multiple myeloma tumor-associated protein 2-like N-terminal domain-containing protein</fullName>
    </recommendedName>
</protein>
<dbReference type="PANTHER" id="PTHR14580:SF0">
    <property type="entry name" value="MULTIPLE MYELOMA TUMOR-ASSOCIATED PROTEIN 2"/>
    <property type="match status" value="1"/>
</dbReference>
<feature type="compositionally biased region" description="Basic residues" evidence="1">
    <location>
        <begin position="143"/>
        <end position="163"/>
    </location>
</feature>
<dbReference type="Proteomes" id="UP001214603">
    <property type="component" value="Chromosome 4"/>
</dbReference>
<dbReference type="InterPro" id="IPR039207">
    <property type="entry name" value="MMTAG2-like"/>
</dbReference>
<evidence type="ECO:0000259" key="2">
    <source>
        <dbReference type="Pfam" id="PF10159"/>
    </source>
</evidence>
<feature type="region of interest" description="Disordered" evidence="1">
    <location>
        <begin position="85"/>
        <end position="214"/>
    </location>
</feature>
<dbReference type="EMBL" id="CP119937">
    <property type="protein sequence ID" value="WFD03482.1"/>
    <property type="molecule type" value="Genomic_DNA"/>
</dbReference>
<feature type="domain" description="Multiple myeloma tumor-associated protein 2-like N-terminal" evidence="2">
    <location>
        <begin position="9"/>
        <end position="87"/>
    </location>
</feature>